<evidence type="ECO:0000313" key="2">
    <source>
        <dbReference type="Proteomes" id="UP001204798"/>
    </source>
</evidence>
<gene>
    <name evidence="1" type="ORF">M2350_001588</name>
</gene>
<dbReference type="Proteomes" id="UP001204798">
    <property type="component" value="Unassembled WGS sequence"/>
</dbReference>
<dbReference type="InterPro" id="IPR024078">
    <property type="entry name" value="LmbE-like_dom_sf"/>
</dbReference>
<dbReference type="Pfam" id="PF02585">
    <property type="entry name" value="PIG-L"/>
    <property type="match status" value="1"/>
</dbReference>
<accession>A0ABT2EMK9</accession>
<organism evidence="1 2">
    <name type="scientific">Candidatus Fervidibacter sacchari</name>
    <dbReference type="NCBI Taxonomy" id="1448929"/>
    <lineage>
        <taxon>Bacteria</taxon>
        <taxon>Candidatus Fervidibacterota</taxon>
        <taxon>Candidatus Fervidibacter</taxon>
    </lineage>
</organism>
<dbReference type="SUPFAM" id="SSF102588">
    <property type="entry name" value="LmbE-like"/>
    <property type="match status" value="1"/>
</dbReference>
<comment type="caution">
    <text evidence="1">The sequence shown here is derived from an EMBL/GenBank/DDBJ whole genome shotgun (WGS) entry which is preliminary data.</text>
</comment>
<dbReference type="Gene3D" id="3.40.50.10320">
    <property type="entry name" value="LmbE-like"/>
    <property type="match status" value="1"/>
</dbReference>
<dbReference type="RefSeq" id="WP_259095382.1">
    <property type="nucleotide sequence ID" value="NZ_CP130454.1"/>
</dbReference>
<dbReference type="PANTHER" id="PTHR12993">
    <property type="entry name" value="N-ACETYLGLUCOSAMINYL-PHOSPHATIDYLINOSITOL DE-N-ACETYLASE-RELATED"/>
    <property type="match status" value="1"/>
</dbReference>
<sequence>MSQRLCIVAIGAHAADMEFTAGATLLKHARNGWEAHIVHLTLGEKGNPRLPPDEYGAQKRKEAEEAAKILQATPHFLPYRDGELTVADEIARELAKLLRKLQPQVVITHWKESIHSDHTATYHLTHRAIFMAVNPHFDLEGLPPIRSVRLYYAENWEDAEGFCPFVYVDISDVFADWERAFKCFAIGRGEGGFPYWDWYQARTRIRGIEIGTQYAQAFAVDKWRMRQKRDLL</sequence>
<name>A0ABT2EMK9_9BACT</name>
<reference evidence="1 2" key="1">
    <citation type="submission" date="2022-08" db="EMBL/GenBank/DDBJ databases">
        <title>Bacterial and archaeal communities from various locations to study Microbial Dark Matter (Phase II).</title>
        <authorList>
            <person name="Stepanauskas R."/>
        </authorList>
    </citation>
    <scope>NUCLEOTIDE SEQUENCE [LARGE SCALE GENOMIC DNA]</scope>
    <source>
        <strain evidence="1 2">PD1</strain>
    </source>
</reference>
<evidence type="ECO:0000313" key="1">
    <source>
        <dbReference type="EMBL" id="MCS3919188.1"/>
    </source>
</evidence>
<dbReference type="InterPro" id="IPR003737">
    <property type="entry name" value="GlcNAc_PI_deacetylase-related"/>
</dbReference>
<protein>
    <submittedName>
        <fullName evidence="1">LmbE family N-acetylglucosaminyl deacetylase</fullName>
    </submittedName>
</protein>
<proteinExistence type="predicted"/>
<keyword evidence="2" id="KW-1185">Reference proteome</keyword>
<dbReference type="PANTHER" id="PTHR12993:SF11">
    <property type="entry name" value="N-ACETYLGLUCOSAMINYL-PHOSPHATIDYLINOSITOL DE-N-ACETYLASE"/>
    <property type="match status" value="1"/>
</dbReference>
<dbReference type="EMBL" id="JANUCP010000002">
    <property type="protein sequence ID" value="MCS3919188.1"/>
    <property type="molecule type" value="Genomic_DNA"/>
</dbReference>